<evidence type="ECO:0000256" key="6">
    <source>
        <dbReference type="ARBA" id="ARBA00022670"/>
    </source>
</evidence>
<dbReference type="InterPro" id="IPR001478">
    <property type="entry name" value="PDZ"/>
</dbReference>
<evidence type="ECO:0000256" key="2">
    <source>
        <dbReference type="ARBA" id="ARBA00004418"/>
    </source>
</evidence>
<feature type="domain" description="PDZ" evidence="15">
    <location>
        <begin position="267"/>
        <end position="343"/>
    </location>
</feature>
<dbReference type="NCBIfam" id="TIGR02037">
    <property type="entry name" value="degP_htrA_DO"/>
    <property type="match status" value="1"/>
</dbReference>
<keyword evidence="12" id="KW-0346">Stress response</keyword>
<keyword evidence="17" id="KW-1185">Reference proteome</keyword>
<dbReference type="InterPro" id="IPR011782">
    <property type="entry name" value="Pept_S1C_Do"/>
</dbReference>
<comment type="catalytic activity">
    <reaction evidence="1">
        <text>Acts on substrates that are at least partially unfolded. The cleavage site P1 residue is normally between a pair of hydrophobic residues, such as Val-|-Val.</text>
        <dbReference type="EC" id="3.4.21.107"/>
    </reaction>
</comment>
<evidence type="ECO:0000256" key="3">
    <source>
        <dbReference type="ARBA" id="ARBA00010541"/>
    </source>
</evidence>
<dbReference type="GO" id="GO:0016787">
    <property type="term" value="F:hydrolase activity"/>
    <property type="evidence" value="ECO:0007669"/>
    <property type="project" value="UniProtKB-KW"/>
</dbReference>
<dbReference type="InterPro" id="IPR036034">
    <property type="entry name" value="PDZ_sf"/>
</dbReference>
<evidence type="ECO:0000313" key="17">
    <source>
        <dbReference type="Proteomes" id="UP001165263"/>
    </source>
</evidence>
<feature type="signal peptide" evidence="14">
    <location>
        <begin position="1"/>
        <end position="21"/>
    </location>
</feature>
<dbReference type="SUPFAM" id="SSF50494">
    <property type="entry name" value="Trypsin-like serine proteases"/>
    <property type="match status" value="1"/>
</dbReference>
<evidence type="ECO:0000256" key="10">
    <source>
        <dbReference type="ARBA" id="ARBA00022801"/>
    </source>
</evidence>
<evidence type="ECO:0000256" key="5">
    <source>
        <dbReference type="ARBA" id="ARBA00013958"/>
    </source>
</evidence>
<evidence type="ECO:0000256" key="14">
    <source>
        <dbReference type="SAM" id="SignalP"/>
    </source>
</evidence>
<dbReference type="InterPro" id="IPR009003">
    <property type="entry name" value="Peptidase_S1_PA"/>
</dbReference>
<accession>A0ABT2BZ82</accession>
<comment type="subcellular location">
    <subcellularLocation>
        <location evidence="2">Periplasm</location>
    </subcellularLocation>
</comment>
<dbReference type="EC" id="3.4.21.107" evidence="4"/>
<evidence type="ECO:0000256" key="7">
    <source>
        <dbReference type="ARBA" id="ARBA00022729"/>
    </source>
</evidence>
<evidence type="ECO:0000259" key="15">
    <source>
        <dbReference type="PROSITE" id="PS50106"/>
    </source>
</evidence>
<dbReference type="InterPro" id="IPR001940">
    <property type="entry name" value="Peptidase_S1C"/>
</dbReference>
<gene>
    <name evidence="16" type="ORF">NX786_11185</name>
</gene>
<comment type="similarity">
    <text evidence="3">Belongs to the peptidase S1C family.</text>
</comment>
<evidence type="ECO:0000313" key="16">
    <source>
        <dbReference type="EMBL" id="MCS0629896.1"/>
    </source>
</evidence>
<evidence type="ECO:0000256" key="11">
    <source>
        <dbReference type="ARBA" id="ARBA00022825"/>
    </source>
</evidence>
<dbReference type="SUPFAM" id="SSF50156">
    <property type="entry name" value="PDZ domain-like"/>
    <property type="match status" value="2"/>
</dbReference>
<keyword evidence="11" id="KW-0720">Serine protease</keyword>
<dbReference type="Proteomes" id="UP001165263">
    <property type="component" value="Unassembled WGS sequence"/>
</dbReference>
<reference evidence="16" key="1">
    <citation type="submission" date="2022-08" db="EMBL/GenBank/DDBJ databases">
        <title>Reclassification of Massilia species as members of the genera Telluria, Duganella, Pseudoduganella, Mokoshia gen. nov. and Zemynaea gen. nov. using orthogonal and non-orthogonal genome-based approaches.</title>
        <authorList>
            <person name="Bowman J.P."/>
        </authorList>
    </citation>
    <scope>NUCLEOTIDE SEQUENCE</scope>
    <source>
        <strain evidence="16">LMG 11547</strain>
    </source>
</reference>
<protein>
    <recommendedName>
        <fullName evidence="5">Probable periplasmic serine endoprotease DegP-like</fullName>
        <ecNumber evidence="4">3.4.21.107</ecNumber>
    </recommendedName>
    <alternativeName>
        <fullName evidence="13">Protease Do</fullName>
    </alternativeName>
</protein>
<keyword evidence="10 16" id="KW-0378">Hydrolase</keyword>
<evidence type="ECO:0000256" key="4">
    <source>
        <dbReference type="ARBA" id="ARBA00013035"/>
    </source>
</evidence>
<dbReference type="Gene3D" id="2.40.10.120">
    <property type="match status" value="1"/>
</dbReference>
<feature type="domain" description="PDZ" evidence="15">
    <location>
        <begin position="363"/>
        <end position="451"/>
    </location>
</feature>
<dbReference type="Gene3D" id="2.30.42.10">
    <property type="match status" value="2"/>
</dbReference>
<sequence length="463" mass="48592">MTSFRYASPLVFACVLGAAQAVEVGPDFSTLVEKAGPAVVNIRTTRTVAAHESDDPETRELFRRFFGEPLPRDHPPLPSDEAPERVRRGVGSGFIVSRDGDVLTNAHVVDGADEVYVKLADRREFRARVVGTDKRTDVAILKIDAAGLPTLTTGNSGNTKAGEWVIAIGSPFDLDNTVTAGIVSARARETGDFLPLIQTDVPVNPGNSGGPLINLRGEVVGINSQIYSRSGGFMGISFAIPIEDALRVAGQLKGSGRVTRGRMGVYLTDVDRDVADALGLANTQGGFVGRIERGGPAERAGLRDGDIIVAFNGAAIERSAQLRRLAADTRPGTTVNLTVLRNGSARHVTVTLAELEAERPAPKVRAQPAPAAPGNRLGVSVLDLTAAQKAELGARTGVVVDKVEGAAQVAGVRPGDIILALDNADVASAAAFAKQADKAGKASVLLVRRGDTSQFVMLRPEAH</sequence>
<evidence type="ECO:0000256" key="8">
    <source>
        <dbReference type="ARBA" id="ARBA00022737"/>
    </source>
</evidence>
<dbReference type="EMBL" id="JANUHC010000003">
    <property type="protein sequence ID" value="MCS0629896.1"/>
    <property type="molecule type" value="Genomic_DNA"/>
</dbReference>
<feature type="chain" id="PRO_5047411242" description="Probable periplasmic serine endoprotease DegP-like" evidence="14">
    <location>
        <begin position="22"/>
        <end position="463"/>
    </location>
</feature>
<dbReference type="CDD" id="cd10839">
    <property type="entry name" value="cpPDZ1_DegP-like"/>
    <property type="match status" value="1"/>
</dbReference>
<keyword evidence="9" id="KW-0574">Periplasm</keyword>
<dbReference type="RefSeq" id="WP_259448993.1">
    <property type="nucleotide sequence ID" value="NZ_CP119520.1"/>
</dbReference>
<evidence type="ECO:0000256" key="9">
    <source>
        <dbReference type="ARBA" id="ARBA00022764"/>
    </source>
</evidence>
<dbReference type="PANTHER" id="PTHR22939">
    <property type="entry name" value="SERINE PROTEASE FAMILY S1C HTRA-RELATED"/>
    <property type="match status" value="1"/>
</dbReference>
<comment type="caution">
    <text evidence="16">The sequence shown here is derived from an EMBL/GenBank/DDBJ whole genome shotgun (WGS) entry which is preliminary data.</text>
</comment>
<evidence type="ECO:0000256" key="12">
    <source>
        <dbReference type="ARBA" id="ARBA00023016"/>
    </source>
</evidence>
<dbReference type="Pfam" id="PF13365">
    <property type="entry name" value="Trypsin_2"/>
    <property type="match status" value="1"/>
</dbReference>
<name>A0ABT2BZ82_9BURK</name>
<dbReference type="SMART" id="SM00228">
    <property type="entry name" value="PDZ"/>
    <property type="match status" value="2"/>
</dbReference>
<dbReference type="PRINTS" id="PR00834">
    <property type="entry name" value="PROTEASES2C"/>
</dbReference>
<keyword evidence="6" id="KW-0645">Protease</keyword>
<keyword evidence="7 14" id="KW-0732">Signal</keyword>
<evidence type="ECO:0000256" key="13">
    <source>
        <dbReference type="ARBA" id="ARBA00032850"/>
    </source>
</evidence>
<dbReference type="Pfam" id="PF13180">
    <property type="entry name" value="PDZ_2"/>
    <property type="match status" value="1"/>
</dbReference>
<evidence type="ECO:0000256" key="1">
    <source>
        <dbReference type="ARBA" id="ARBA00001772"/>
    </source>
</evidence>
<dbReference type="PANTHER" id="PTHR22939:SF130">
    <property type="entry name" value="PERIPLASMIC SERINE ENDOPROTEASE DEGP-LIKE-RELATED"/>
    <property type="match status" value="1"/>
</dbReference>
<dbReference type="PROSITE" id="PS50106">
    <property type="entry name" value="PDZ"/>
    <property type="match status" value="2"/>
</dbReference>
<keyword evidence="8" id="KW-0677">Repeat</keyword>
<organism evidence="16 17">
    <name type="scientific">Telluria mixta</name>
    <dbReference type="NCBI Taxonomy" id="34071"/>
    <lineage>
        <taxon>Bacteria</taxon>
        <taxon>Pseudomonadati</taxon>
        <taxon>Pseudomonadota</taxon>
        <taxon>Betaproteobacteria</taxon>
        <taxon>Burkholderiales</taxon>
        <taxon>Oxalobacteraceae</taxon>
        <taxon>Telluria group</taxon>
        <taxon>Telluria</taxon>
    </lineage>
</organism>
<proteinExistence type="inferred from homology"/>